<dbReference type="SUPFAM" id="SSF53067">
    <property type="entry name" value="Actin-like ATPase domain"/>
    <property type="match status" value="2"/>
</dbReference>
<gene>
    <name evidence="5" type="ORF">E0L32_002249</name>
</gene>
<dbReference type="InterPro" id="IPR008040">
    <property type="entry name" value="Hydant_A_N"/>
</dbReference>
<evidence type="ECO:0000259" key="4">
    <source>
        <dbReference type="Pfam" id="PF20906"/>
    </source>
</evidence>
<dbReference type="Gene3D" id="3.40.1610.10">
    <property type="entry name" value="CV3147-like domain"/>
    <property type="match status" value="1"/>
</dbReference>
<feature type="domain" description="Hydantoinase/oxoprolinase N-terminal" evidence="2">
    <location>
        <begin position="8"/>
        <end position="188"/>
    </location>
</feature>
<dbReference type="InterPro" id="IPR027479">
    <property type="entry name" value="S-Me-THD_N_sf"/>
</dbReference>
<dbReference type="GeneID" id="41969696"/>
<dbReference type="Gene3D" id="2.40.390.10">
    <property type="entry name" value="CV3147-like"/>
    <property type="match status" value="1"/>
</dbReference>
<dbReference type="Pfam" id="PF20906">
    <property type="entry name" value="S-Me-THD_C"/>
    <property type="match status" value="1"/>
</dbReference>
<dbReference type="Pfam" id="PF01968">
    <property type="entry name" value="Hydantoinase_A"/>
    <property type="match status" value="1"/>
</dbReference>
<feature type="domain" description="S-Me-THD N-terminal" evidence="3">
    <location>
        <begin position="607"/>
        <end position="767"/>
    </location>
</feature>
<reference evidence="5 6" key="1">
    <citation type="submission" date="2019-06" db="EMBL/GenBank/DDBJ databases">
        <title>Draft genome sequence of the filamentous fungus Phialemoniopsis curvata isolated from diesel fuel.</title>
        <authorList>
            <person name="Varaljay V.A."/>
            <person name="Lyon W.J."/>
            <person name="Crouch A.L."/>
            <person name="Drake C.E."/>
            <person name="Hollomon J.M."/>
            <person name="Nadeau L.J."/>
            <person name="Nunn H.S."/>
            <person name="Stevenson B.S."/>
            <person name="Bojanowski C.L."/>
            <person name="Crookes-Goodson W.J."/>
        </authorList>
    </citation>
    <scope>NUCLEOTIDE SEQUENCE [LARGE SCALE GENOMIC DNA]</scope>
    <source>
        <strain evidence="5 6">D216</strain>
    </source>
</reference>
<feature type="domain" description="Hydantoinase A/oxoprolinase" evidence="1">
    <location>
        <begin position="208"/>
        <end position="383"/>
    </location>
</feature>
<dbReference type="OrthoDB" id="5404895at2759"/>
<comment type="caution">
    <text evidence="5">The sequence shown here is derived from an EMBL/GenBank/DDBJ whole genome shotgun (WGS) entry which is preliminary data.</text>
</comment>
<name>A0A507AI43_9PEZI</name>
<dbReference type="Pfam" id="PF06032">
    <property type="entry name" value="S-Me-THD_N"/>
    <property type="match status" value="1"/>
</dbReference>
<evidence type="ECO:0000259" key="2">
    <source>
        <dbReference type="Pfam" id="PF05378"/>
    </source>
</evidence>
<dbReference type="GO" id="GO:0016787">
    <property type="term" value="F:hydrolase activity"/>
    <property type="evidence" value="ECO:0007669"/>
    <property type="project" value="InterPro"/>
</dbReference>
<proteinExistence type="predicted"/>
<evidence type="ECO:0008006" key="7">
    <source>
        <dbReference type="Google" id="ProtNLM"/>
    </source>
</evidence>
<dbReference type="Pfam" id="PF05378">
    <property type="entry name" value="Hydant_A_N"/>
    <property type="match status" value="1"/>
</dbReference>
<dbReference type="RefSeq" id="XP_030988464.1">
    <property type="nucleotide sequence ID" value="XM_031136417.1"/>
</dbReference>
<dbReference type="AlphaFoldDB" id="A0A507AI43"/>
<dbReference type="InterPro" id="IPR010318">
    <property type="entry name" value="S-Me-THD_N"/>
</dbReference>
<evidence type="ECO:0000313" key="6">
    <source>
        <dbReference type="Proteomes" id="UP000319257"/>
    </source>
</evidence>
<keyword evidence="6" id="KW-1185">Reference proteome</keyword>
<accession>A0A507AI43</accession>
<evidence type="ECO:0000259" key="3">
    <source>
        <dbReference type="Pfam" id="PF06032"/>
    </source>
</evidence>
<dbReference type="FunFam" id="3.40.1610.10:FF:000001">
    <property type="entry name" value="Hydantoinase, putative"/>
    <property type="match status" value="1"/>
</dbReference>
<sequence length="992" mass="106465">MKSPPTLRIGVDVGGTNTDGVILDLAQSSQPDRGIRAWKKSSTTRDPSDGINNVIREMFAQSSVDPADVASVTIGTTHFINAVVEMDQSRLARVGVIRLAGPFSKDIPVGIDWPPRLRNIICGHRGIIDGGLEIDGTLIAELDEDAVRSQCEEIRAKGIKSIAIIGVFSPIDIVFKQEERAAEIIRSIYPEADIVCSKDVANIGFLERENAAVLNASILPFARRTIHSFQSAISRLNLKCPVFVTQNDGTILPAAAAARLPIRTFSSGPTNSMRGAAFLMQEQEKEVMMVVDIGGTTTDVGLLLSNGFPRQAAAYSEIAGVRTNFSYPDVRSIGLGGGSIVSHDKAGNLTVGPESVGYQIQQKALIFGGNIPTTTDYTVLADKSVEIGDRSKLEGKGLESTLPEFKAKVKSMLEGIVDTMKTSPEDIPVVLVGGGAVIAPDSLEGASRVVKPNWSGVANAIGAATARVSGVVDSVESTETKTKDEIMQDLCERAVDKAVENGAVRDTVTIAEMDSFPLQYIANKSRMIVKAVGDFDYSRTDFEDVPVNADGDLDEFADDTNHIAQKKAGVEDSSEVPDSSHSVVFTKEYVNSYKPKVTNRQWLLSETDLEFITIGCYILGTGGGGNPYQHFLRLREMLREGATLRVISPHDLKDDDIVACGGGKGSPQVSIEKPHGDEILESQRELYEYFNKTPTAVIPLEIGGGNGLQGLAIGASSALDIPAIDGDWMGRAYPVSWQTTPVVFEPKPVMVPTCISDGNGRIIIMKKARSELDAERALRGALSQMGSHVGCAKGPVSGKNTKEWVVENTMSLSWRIGRAVALSRCTNTIDTVAESIIAEVGGAQSARVLFKGKIIGVERVTRLGHAYGEVIIESTAAAAEGSAKERLIIPFKNENIYAKKIDATGKEEILAMVPDLVCVIDAQNGEALGTQEYRYGLPVVVLGMTASEKWTSTARGLEIGGPKGFGFDELEYKPLGKFVKPRSVIDEFDVSA</sequence>
<dbReference type="Proteomes" id="UP000319257">
    <property type="component" value="Unassembled WGS sequence"/>
</dbReference>
<dbReference type="PANTHER" id="PTHR11365">
    <property type="entry name" value="5-OXOPROLINASE RELATED"/>
    <property type="match status" value="1"/>
</dbReference>
<feature type="domain" description="S-Me-THD-like C-terminal" evidence="4">
    <location>
        <begin position="772"/>
        <end position="975"/>
    </location>
</feature>
<dbReference type="InterPro" id="IPR002821">
    <property type="entry name" value="Hydantoinase_A"/>
</dbReference>
<dbReference type="InParanoid" id="A0A507AI43"/>
<evidence type="ECO:0000313" key="5">
    <source>
        <dbReference type="EMBL" id="TPX06753.1"/>
    </source>
</evidence>
<dbReference type="InterPro" id="IPR043129">
    <property type="entry name" value="ATPase_NBD"/>
</dbReference>
<dbReference type="InterPro" id="IPR048350">
    <property type="entry name" value="S-Me-THD-like_C"/>
</dbReference>
<dbReference type="SUPFAM" id="SSF160991">
    <property type="entry name" value="CV3147-like"/>
    <property type="match status" value="1"/>
</dbReference>
<evidence type="ECO:0000259" key="1">
    <source>
        <dbReference type="Pfam" id="PF01968"/>
    </source>
</evidence>
<protein>
    <recommendedName>
        <fullName evidence="7">Hydantoinase</fullName>
    </recommendedName>
</protein>
<dbReference type="STRING" id="1093900.A0A507AI43"/>
<dbReference type="EMBL" id="SKBQ01000009">
    <property type="protein sequence ID" value="TPX06753.1"/>
    <property type="molecule type" value="Genomic_DNA"/>
</dbReference>
<organism evidence="5 6">
    <name type="scientific">Thyridium curvatum</name>
    <dbReference type="NCBI Taxonomy" id="1093900"/>
    <lineage>
        <taxon>Eukaryota</taxon>
        <taxon>Fungi</taxon>
        <taxon>Dikarya</taxon>
        <taxon>Ascomycota</taxon>
        <taxon>Pezizomycotina</taxon>
        <taxon>Sordariomycetes</taxon>
        <taxon>Sordariomycetidae</taxon>
        <taxon>Thyridiales</taxon>
        <taxon>Thyridiaceae</taxon>
        <taxon>Thyridium</taxon>
    </lineage>
</organism>
<dbReference type="InterPro" id="IPR024071">
    <property type="entry name" value="S-Me-THD_C_sf"/>
</dbReference>
<dbReference type="PANTHER" id="PTHR11365:SF10">
    <property type="entry name" value="HYDANTOINASE_OXOPROLINASE"/>
    <property type="match status" value="1"/>
</dbReference>
<dbReference type="InterPro" id="IPR045079">
    <property type="entry name" value="Oxoprolinase-like"/>
</dbReference>